<dbReference type="GO" id="GO:0005886">
    <property type="term" value="C:plasma membrane"/>
    <property type="evidence" value="ECO:0007669"/>
    <property type="project" value="UniProtKB-SubCell"/>
</dbReference>
<comment type="cofactor">
    <cofactor evidence="1">
        <name>Fe(2+)</name>
        <dbReference type="ChEBI" id="CHEBI:29033"/>
    </cofactor>
</comment>
<feature type="transmembrane region" description="Helical" evidence="1">
    <location>
        <begin position="21"/>
        <end position="43"/>
    </location>
</feature>
<gene>
    <name evidence="2" type="ORF">SAMN05216388_100747</name>
</gene>
<comment type="function">
    <text evidence="1">Catalyzes the cleavage of beta-carotene at its central double bond (15,15') to yield two molecules of all-trans-retinal.</text>
</comment>
<feature type="transmembrane region" description="Helical" evidence="1">
    <location>
        <begin position="83"/>
        <end position="104"/>
    </location>
</feature>
<comment type="subcellular location">
    <subcellularLocation>
        <location evidence="1">Cell membrane</location>
        <topology evidence="1">Multi-pass membrane protein</topology>
    </subcellularLocation>
</comment>
<feature type="transmembrane region" description="Helical" evidence="1">
    <location>
        <begin position="49"/>
        <end position="71"/>
    </location>
</feature>
<evidence type="ECO:0000313" key="2">
    <source>
        <dbReference type="EMBL" id="SEO01328.1"/>
    </source>
</evidence>
<dbReference type="InterPro" id="IPR022270">
    <property type="entry name" value="Blh_diox"/>
</dbReference>
<dbReference type="RefSeq" id="WP_092659380.1">
    <property type="nucleotide sequence ID" value="NZ_FOCX01000007.1"/>
</dbReference>
<feature type="binding site" evidence="1">
    <location>
        <position position="63"/>
    </location>
    <ligand>
        <name>Fe cation</name>
        <dbReference type="ChEBI" id="CHEBI:24875"/>
    </ligand>
</feature>
<name>A0A1H8L9C9_9EURY</name>
<comment type="catalytic activity">
    <reaction evidence="1">
        <text>all-trans-beta-carotene + O2 = 2 all-trans-retinal</text>
        <dbReference type="Rhea" id="RHEA:32887"/>
        <dbReference type="ChEBI" id="CHEBI:15379"/>
        <dbReference type="ChEBI" id="CHEBI:17579"/>
        <dbReference type="ChEBI" id="CHEBI:17898"/>
        <dbReference type="EC" id="1.13.11.63"/>
    </reaction>
</comment>
<keyword evidence="2" id="KW-0503">Monooxygenase</keyword>
<keyword evidence="1" id="KW-0408">Iron</keyword>
<feature type="transmembrane region" description="Helical" evidence="1">
    <location>
        <begin position="286"/>
        <end position="307"/>
    </location>
</feature>
<dbReference type="EMBL" id="FOCX01000007">
    <property type="protein sequence ID" value="SEO01328.1"/>
    <property type="molecule type" value="Genomic_DNA"/>
</dbReference>
<dbReference type="Proteomes" id="UP000198775">
    <property type="component" value="Unassembled WGS sequence"/>
</dbReference>
<protein>
    <recommendedName>
        <fullName evidence="1">Probable beta-carotene 15,15'-dioxygenase</fullName>
        <ecNumber evidence="1">1.13.11.63</ecNumber>
    </recommendedName>
</protein>
<dbReference type="GO" id="GO:0016121">
    <property type="term" value="P:carotene catabolic process"/>
    <property type="evidence" value="ECO:0007669"/>
    <property type="project" value="UniProtKB-UniRule"/>
</dbReference>
<dbReference type="OrthoDB" id="330454at2157"/>
<dbReference type="AlphaFoldDB" id="A0A1H8L9C9"/>
<feature type="transmembrane region" description="Helical" evidence="1">
    <location>
        <begin position="110"/>
        <end position="133"/>
    </location>
</feature>
<feature type="binding site" evidence="1">
    <location>
        <position position="259"/>
    </location>
    <ligand>
        <name>Fe cation</name>
        <dbReference type="ChEBI" id="CHEBI:24875"/>
    </ligand>
</feature>
<dbReference type="GO" id="GO:0004497">
    <property type="term" value="F:monooxygenase activity"/>
    <property type="evidence" value="ECO:0007669"/>
    <property type="project" value="UniProtKB-KW"/>
</dbReference>
<sequence>MIRTVPGVDLDGSIRDTLTRGVLWPSWVVTAALIVPFVFGVTVPPVVQYVPLVASVLVLGLPHGAIDHLALPRVRGQDPTLRPIAGVFALYGLLGVAYAAVWFLAPTAAFVFFILLTWAHWGQGDLYALLAVADVDYLDTRLRRALAVVVRGGLPMLVPLVFFPDWYRRVADALISLFTLGSTASIAGVFQFETRLALGIGYGLLVFGYLAMGYLGSTVGRSTWAVDAGETLLLVTFFAVVPPVLAVGVYFCVWHAYRHIARLLPLEPNSRAALDDRRLRPALVRFAREATPLTLASLALLGGFYLLVPNPPAALLGWIGLYLVLIAVLTLPHVAVVTLMDREQGVWSLSRP</sequence>
<proteinExistence type="inferred from homology"/>
<feature type="transmembrane region" description="Helical" evidence="1">
    <location>
        <begin position="319"/>
        <end position="340"/>
    </location>
</feature>
<dbReference type="GO" id="GO:0005506">
    <property type="term" value="F:iron ion binding"/>
    <property type="evidence" value="ECO:0007669"/>
    <property type="project" value="UniProtKB-UniRule"/>
</dbReference>
<reference evidence="3" key="1">
    <citation type="submission" date="2016-10" db="EMBL/GenBank/DDBJ databases">
        <authorList>
            <person name="Varghese N."/>
            <person name="Submissions S."/>
        </authorList>
    </citation>
    <scope>NUCLEOTIDE SEQUENCE [LARGE SCALE GENOMIC DNA]</scope>
    <source>
        <strain evidence="3">IBRC-M 10043</strain>
    </source>
</reference>
<dbReference type="NCBIfam" id="TIGR03753">
    <property type="entry name" value="blh_monoox"/>
    <property type="match status" value="1"/>
</dbReference>
<feature type="binding site" evidence="1">
    <location>
        <position position="255"/>
    </location>
    <ligand>
        <name>Fe cation</name>
        <dbReference type="ChEBI" id="CHEBI:24875"/>
    </ligand>
</feature>
<accession>A0A1H8L9C9</accession>
<keyword evidence="1" id="KW-0560">Oxidoreductase</keyword>
<keyword evidence="1" id="KW-0812">Transmembrane</keyword>
<evidence type="ECO:0000256" key="1">
    <source>
        <dbReference type="HAMAP-Rule" id="MF_02093"/>
    </source>
</evidence>
<keyword evidence="1" id="KW-0479">Metal-binding</keyword>
<dbReference type="GO" id="GO:0003834">
    <property type="term" value="F:beta-carotene 15,15'-dioxygenase activity"/>
    <property type="evidence" value="ECO:0007669"/>
    <property type="project" value="UniProtKB-EC"/>
</dbReference>
<keyword evidence="1" id="KW-1003">Cell membrane</keyword>
<keyword evidence="1" id="KW-1133">Transmembrane helix</keyword>
<organism evidence="2 3">
    <name type="scientific">Halorientalis persicus</name>
    <dbReference type="NCBI Taxonomy" id="1367881"/>
    <lineage>
        <taxon>Archaea</taxon>
        <taxon>Methanobacteriati</taxon>
        <taxon>Methanobacteriota</taxon>
        <taxon>Stenosarchaea group</taxon>
        <taxon>Halobacteria</taxon>
        <taxon>Halobacteriales</taxon>
        <taxon>Haloarculaceae</taxon>
        <taxon>Halorientalis</taxon>
    </lineage>
</organism>
<dbReference type="EC" id="1.13.11.63" evidence="1"/>
<feature type="transmembrane region" description="Helical" evidence="1">
    <location>
        <begin position="145"/>
        <end position="164"/>
    </location>
</feature>
<keyword evidence="1" id="KW-0223">Dioxygenase</keyword>
<feature type="binding site" evidence="1">
    <location>
        <position position="120"/>
    </location>
    <ligand>
        <name>Fe cation</name>
        <dbReference type="ChEBI" id="CHEBI:24875"/>
    </ligand>
</feature>
<dbReference type="Pfam" id="PF15461">
    <property type="entry name" value="BCD"/>
    <property type="match status" value="1"/>
</dbReference>
<keyword evidence="1" id="KW-0472">Membrane</keyword>
<feature type="transmembrane region" description="Helical" evidence="1">
    <location>
        <begin position="235"/>
        <end position="257"/>
    </location>
</feature>
<keyword evidence="3" id="KW-1185">Reference proteome</keyword>
<dbReference type="HAMAP" id="MF_02093">
    <property type="entry name" value="Beta_carotene_diox"/>
    <property type="match status" value="1"/>
</dbReference>
<dbReference type="GO" id="GO:0010436">
    <property type="term" value="F:carotenoid dioxygenase activity"/>
    <property type="evidence" value="ECO:0007669"/>
    <property type="project" value="UniProtKB-UniRule"/>
</dbReference>
<feature type="transmembrane region" description="Helical" evidence="1">
    <location>
        <begin position="196"/>
        <end position="215"/>
    </location>
</feature>
<feature type="transmembrane region" description="Helical" evidence="1">
    <location>
        <begin position="170"/>
        <end position="189"/>
    </location>
</feature>
<comment type="similarity">
    <text evidence="1">Belongs to the Brp/Blh beta-carotene diooxygenase family.</text>
</comment>
<evidence type="ECO:0000313" key="3">
    <source>
        <dbReference type="Proteomes" id="UP000198775"/>
    </source>
</evidence>